<dbReference type="PANTHER" id="PTHR10746">
    <property type="entry name" value="50S RIBOSOMAL PROTEIN L4"/>
    <property type="match status" value="1"/>
</dbReference>
<evidence type="ECO:0000256" key="2">
    <source>
        <dbReference type="ARBA" id="ARBA00011838"/>
    </source>
</evidence>
<dbReference type="GO" id="GO:0003735">
    <property type="term" value="F:structural constituent of ribosome"/>
    <property type="evidence" value="ECO:0007669"/>
    <property type="project" value="InterPro"/>
</dbReference>
<dbReference type="InterPro" id="IPR023574">
    <property type="entry name" value="Ribosomal_uL4_dom_sf"/>
</dbReference>
<dbReference type="GO" id="GO:0006412">
    <property type="term" value="P:translation"/>
    <property type="evidence" value="ECO:0007669"/>
    <property type="project" value="UniProtKB-UniRule"/>
</dbReference>
<dbReference type="SUPFAM" id="SSF52166">
    <property type="entry name" value="Ribosomal protein L4"/>
    <property type="match status" value="1"/>
</dbReference>
<keyword evidence="6" id="KW-0699">rRNA-binding</keyword>
<evidence type="ECO:0000256" key="1">
    <source>
        <dbReference type="ARBA" id="ARBA00010528"/>
    </source>
</evidence>
<dbReference type="NCBIfam" id="TIGR03953">
    <property type="entry name" value="rplD_bact"/>
    <property type="match status" value="1"/>
</dbReference>
<dbReference type="AlphaFoldDB" id="A0AAT9LAC9"/>
<evidence type="ECO:0000313" key="7">
    <source>
        <dbReference type="EMBL" id="QUL97703.1"/>
    </source>
</evidence>
<dbReference type="InterPro" id="IPR013005">
    <property type="entry name" value="Ribosomal_uL4-like"/>
</dbReference>
<dbReference type="Gene3D" id="3.40.1370.10">
    <property type="match status" value="1"/>
</dbReference>
<dbReference type="GO" id="GO:0019843">
    <property type="term" value="F:rRNA binding"/>
    <property type="evidence" value="ECO:0007669"/>
    <property type="project" value="UniProtKB-UniRule"/>
</dbReference>
<keyword evidence="3 6" id="KW-0689">Ribosomal protein</keyword>
<protein>
    <recommendedName>
        <fullName evidence="5 6">Large ribosomal subunit protein uL4</fullName>
    </recommendedName>
</protein>
<keyword evidence="6" id="KW-0694">RNA-binding</keyword>
<comment type="function">
    <text evidence="6">Forms part of the polypeptide exit tunnel.</text>
</comment>
<accession>A0AAT9LAC9</accession>
<evidence type="ECO:0000256" key="6">
    <source>
        <dbReference type="HAMAP-Rule" id="MF_01328"/>
    </source>
</evidence>
<dbReference type="InterPro" id="IPR002136">
    <property type="entry name" value="Ribosomal_uL4"/>
</dbReference>
<reference evidence="7" key="2">
    <citation type="journal article" date="2023" name="Biology">
        <title>Prokaryotic Life Associated with Coal-Fire Gas Vents Revealed by Metagenomics.</title>
        <authorList>
            <person name="Kadnikov V.V."/>
            <person name="Mardanov A.V."/>
            <person name="Beletsky A.V."/>
            <person name="Karnachuk O.V."/>
            <person name="Ravin N.V."/>
        </authorList>
    </citation>
    <scope>NUCLEOTIDE SEQUENCE</scope>
    <source>
        <strain evidence="7">Bu02</strain>
    </source>
</reference>
<dbReference type="GO" id="GO:1990904">
    <property type="term" value="C:ribonucleoprotein complex"/>
    <property type="evidence" value="ECO:0007669"/>
    <property type="project" value="UniProtKB-KW"/>
</dbReference>
<organism evidence="7">
    <name type="scientific">Candidatus Fermentithermobacillus carboniphilus</name>
    <dbReference type="NCBI Taxonomy" id="3085328"/>
    <lineage>
        <taxon>Bacteria</taxon>
        <taxon>Bacillati</taxon>
        <taxon>Bacillota</taxon>
        <taxon>Candidatus Fermentithermobacillia</taxon>
        <taxon>Candidatus Fermentithermobacillales</taxon>
        <taxon>Candidatus Fermentithermobacillaceae</taxon>
        <taxon>Candidatus Fermentithermobacillus</taxon>
    </lineage>
</organism>
<dbReference type="HAMAP" id="MF_01328_B">
    <property type="entry name" value="Ribosomal_uL4_B"/>
    <property type="match status" value="1"/>
</dbReference>
<gene>
    <name evidence="6 7" type="primary">rplD</name>
    <name evidence="7" type="ORF">IMF26_06160</name>
</gene>
<evidence type="ECO:0000256" key="5">
    <source>
        <dbReference type="ARBA" id="ARBA00035244"/>
    </source>
</evidence>
<evidence type="ECO:0000256" key="4">
    <source>
        <dbReference type="ARBA" id="ARBA00023274"/>
    </source>
</evidence>
<evidence type="ECO:0000256" key="3">
    <source>
        <dbReference type="ARBA" id="ARBA00022980"/>
    </source>
</evidence>
<sequence>MPQVQVYNTQGDRVGEISLSPDLFGKEPNKGLLRAAVLAHLNNSRVGTVAVKTRAEVSGGGRKPWRQKGLGRARQGSIRSPLWRHGGVAFGPVARDYGWDLPKKVKKLALISALSAKARAEKVIVLKELKMDVPKTRDLYAMLKKFGAEKSSLIITGEHEPNVVLSARNIPGVKVTTARELNAYDAMAKRYLFVTEDALKKLEEVLS</sequence>
<dbReference type="GO" id="GO:0005840">
    <property type="term" value="C:ribosome"/>
    <property type="evidence" value="ECO:0007669"/>
    <property type="project" value="UniProtKB-KW"/>
</dbReference>
<proteinExistence type="inferred from homology"/>
<keyword evidence="4 6" id="KW-0687">Ribonucleoprotein</keyword>
<reference evidence="7" key="1">
    <citation type="submission" date="2020-10" db="EMBL/GenBank/DDBJ databases">
        <authorList>
            <person name="Kadnikov V."/>
            <person name="Beletsky A.V."/>
            <person name="Mardanov A.V."/>
            <person name="Karnachuk O.V."/>
            <person name="Ravin N.V."/>
        </authorList>
    </citation>
    <scope>NUCLEOTIDE SEQUENCE</scope>
    <source>
        <strain evidence="7">Bu02</strain>
    </source>
</reference>
<dbReference type="EMBL" id="CP062796">
    <property type="protein sequence ID" value="QUL97703.1"/>
    <property type="molecule type" value="Genomic_DNA"/>
</dbReference>
<comment type="subunit">
    <text evidence="2 6">Part of the 50S ribosomal subunit.</text>
</comment>
<dbReference type="Pfam" id="PF00573">
    <property type="entry name" value="Ribosomal_L4"/>
    <property type="match status" value="1"/>
</dbReference>
<comment type="function">
    <text evidence="6">One of the primary rRNA binding proteins, this protein initially binds near the 5'-end of the 23S rRNA. It is important during the early stages of 50S assembly. It makes multiple contacts with different domains of the 23S rRNA in the assembled 50S subunit and ribosome.</text>
</comment>
<dbReference type="KEGG" id="fcz:IMF26_06160"/>
<dbReference type="PANTHER" id="PTHR10746:SF6">
    <property type="entry name" value="LARGE RIBOSOMAL SUBUNIT PROTEIN UL4M"/>
    <property type="match status" value="1"/>
</dbReference>
<name>A0AAT9LAC9_9FIRM</name>
<comment type="similarity">
    <text evidence="1 6">Belongs to the universal ribosomal protein uL4 family.</text>
</comment>